<feature type="chain" id="PRO_5005567543" evidence="1">
    <location>
        <begin position="21"/>
        <end position="151"/>
    </location>
</feature>
<organism evidence="2 3">
    <name type="scientific">Puccinia sorghi</name>
    <dbReference type="NCBI Taxonomy" id="27349"/>
    <lineage>
        <taxon>Eukaryota</taxon>
        <taxon>Fungi</taxon>
        <taxon>Dikarya</taxon>
        <taxon>Basidiomycota</taxon>
        <taxon>Pucciniomycotina</taxon>
        <taxon>Pucciniomycetes</taxon>
        <taxon>Pucciniales</taxon>
        <taxon>Pucciniaceae</taxon>
        <taxon>Puccinia</taxon>
    </lineage>
</organism>
<accession>A0A0L6U6H4</accession>
<evidence type="ECO:0000313" key="2">
    <source>
        <dbReference type="EMBL" id="KNZ43922.1"/>
    </source>
</evidence>
<gene>
    <name evidence="2" type="ORF">VP01_970g5</name>
</gene>
<comment type="caution">
    <text evidence="2">The sequence shown here is derived from an EMBL/GenBank/DDBJ whole genome shotgun (WGS) entry which is preliminary data.</text>
</comment>
<keyword evidence="1" id="KW-0732">Signal</keyword>
<dbReference type="VEuPathDB" id="FungiDB:VP01_970g5"/>
<evidence type="ECO:0000256" key="1">
    <source>
        <dbReference type="SAM" id="SignalP"/>
    </source>
</evidence>
<feature type="signal peptide" evidence="1">
    <location>
        <begin position="1"/>
        <end position="20"/>
    </location>
</feature>
<evidence type="ECO:0000313" key="3">
    <source>
        <dbReference type="Proteomes" id="UP000037035"/>
    </source>
</evidence>
<dbReference type="AlphaFoldDB" id="A0A0L6U6H4"/>
<sequence length="151" mass="16327">MKLIMLDIVCMASFACTVAGGPQTLVKRGNYPNSAMKSMQCPITGEQEPTCVMADLDSWPKKDFSCEQPIHLNVMQKIADAIAQETSPPQPEAAPPSGLRDACRGKPVFKNMHGNVVTFYMMDLQCSCPQGQEPNCSNAVAQNPAACNFAK</sequence>
<name>A0A0L6U6H4_9BASI</name>
<keyword evidence="3" id="KW-1185">Reference proteome</keyword>
<protein>
    <submittedName>
        <fullName evidence="2">Uncharacterized protein</fullName>
    </submittedName>
</protein>
<proteinExistence type="predicted"/>
<reference evidence="2 3" key="1">
    <citation type="submission" date="2015-08" db="EMBL/GenBank/DDBJ databases">
        <title>Next Generation Sequencing and Analysis of the Genome of Puccinia sorghi L Schw, the Causal Agent of Maize Common Rust.</title>
        <authorList>
            <person name="Rochi L."/>
            <person name="Burguener G."/>
            <person name="Darino M."/>
            <person name="Turjanski A."/>
            <person name="Kreff E."/>
            <person name="Dieguez M.J."/>
            <person name="Sacco F."/>
        </authorList>
    </citation>
    <scope>NUCLEOTIDE SEQUENCE [LARGE SCALE GENOMIC DNA]</scope>
    <source>
        <strain evidence="2 3">RO10H11247</strain>
    </source>
</reference>
<dbReference type="Proteomes" id="UP000037035">
    <property type="component" value="Unassembled WGS sequence"/>
</dbReference>
<dbReference type="OrthoDB" id="2512814at2759"/>
<dbReference type="EMBL" id="LAVV01015392">
    <property type="protein sequence ID" value="KNZ43922.1"/>
    <property type="molecule type" value="Genomic_DNA"/>
</dbReference>